<evidence type="ECO:0000313" key="1">
    <source>
        <dbReference type="EMBL" id="MBY74044.1"/>
    </source>
</evidence>
<gene>
    <name evidence="1" type="ORF">g.73878</name>
</gene>
<keyword evidence="1" id="KW-0808">Transferase</keyword>
<proteinExistence type="predicted"/>
<keyword evidence="1" id="KW-0548">Nucleotidyltransferase</keyword>
<accession>A0A2S2Q8K4</accession>
<sequence length="304" mass="35659">MVALNCFESSQNHPTYNSIPKKILVLTQQKHTVMCSWQQYRRPEDRRLLNALTKQVGDKLDNYRINSYKKYLSEIHPNAPNLWRCTKRLINKDYNNIPPLHITTQSAAITDEKNCELIAHNLENIFKPNDVKHQPTYNLGKNSELMEDFTVQNMFLYINPIEIKNNIKLLPHRKSPEVDQITNQMLKKLPNKAITYLTNLFNSLHHIGYYPIGWKKAIIVLLSKPGKDKSNPDNYRLISLLTTLSKFFEKSVQNRLLKYLNSIETKLKFQFGFKGHYSTNEQLLRLTESINNGFEKKTTQVQFF</sequence>
<reference evidence="1" key="1">
    <citation type="submission" date="2018-04" db="EMBL/GenBank/DDBJ databases">
        <title>Transcriptome assembly of Sipha flava.</title>
        <authorList>
            <person name="Scully E.D."/>
            <person name="Geib S.M."/>
            <person name="Palmer N.A."/>
            <person name="Koch K."/>
            <person name="Bradshaw J."/>
            <person name="Heng-Moss T."/>
            <person name="Sarath G."/>
        </authorList>
    </citation>
    <scope>NUCLEOTIDE SEQUENCE</scope>
</reference>
<dbReference type="PANTHER" id="PTHR36688:SF1">
    <property type="entry name" value="ENDONUCLEASE_EXONUCLEASE_PHOSPHATASE DOMAIN-CONTAINING PROTEIN"/>
    <property type="match status" value="1"/>
</dbReference>
<protein>
    <submittedName>
        <fullName evidence="1">Putative RNA-directed DNA polymerase</fullName>
    </submittedName>
</protein>
<keyword evidence="1" id="KW-0695">RNA-directed DNA polymerase</keyword>
<dbReference type="AlphaFoldDB" id="A0A2S2Q8K4"/>
<dbReference type="PANTHER" id="PTHR36688">
    <property type="entry name" value="ENDO/EXONUCLEASE/PHOSPHATASE DOMAIN-CONTAINING PROTEIN"/>
    <property type="match status" value="1"/>
</dbReference>
<organism evidence="1">
    <name type="scientific">Sipha flava</name>
    <name type="common">yellow sugarcane aphid</name>
    <dbReference type="NCBI Taxonomy" id="143950"/>
    <lineage>
        <taxon>Eukaryota</taxon>
        <taxon>Metazoa</taxon>
        <taxon>Ecdysozoa</taxon>
        <taxon>Arthropoda</taxon>
        <taxon>Hexapoda</taxon>
        <taxon>Insecta</taxon>
        <taxon>Pterygota</taxon>
        <taxon>Neoptera</taxon>
        <taxon>Paraneoptera</taxon>
        <taxon>Hemiptera</taxon>
        <taxon>Sternorrhyncha</taxon>
        <taxon>Aphidomorpha</taxon>
        <taxon>Aphidoidea</taxon>
        <taxon>Aphididae</taxon>
        <taxon>Sipha</taxon>
    </lineage>
</organism>
<dbReference type="InterPro" id="IPR052560">
    <property type="entry name" value="RdDP_mobile_element"/>
</dbReference>
<dbReference type="EMBL" id="GGMS01004841">
    <property type="protein sequence ID" value="MBY74044.1"/>
    <property type="molecule type" value="Transcribed_RNA"/>
</dbReference>
<name>A0A2S2Q8K4_9HEMI</name>
<dbReference type="GO" id="GO:0003964">
    <property type="term" value="F:RNA-directed DNA polymerase activity"/>
    <property type="evidence" value="ECO:0007669"/>
    <property type="project" value="UniProtKB-KW"/>
</dbReference>